<evidence type="ECO:0000313" key="3">
    <source>
        <dbReference type="Proteomes" id="UP001163714"/>
    </source>
</evidence>
<dbReference type="EMBL" id="JAPDMX010000012">
    <property type="protein sequence ID" value="MCW3172197.1"/>
    <property type="molecule type" value="Genomic_DNA"/>
</dbReference>
<feature type="chain" id="PRO_5046781874" evidence="1">
    <location>
        <begin position="29"/>
        <end position="252"/>
    </location>
</feature>
<reference evidence="2" key="1">
    <citation type="submission" date="2022-10" db="EMBL/GenBank/DDBJ databases">
        <title>Shewanella flava sp. nov, isolated from the estuary of the Fenhe River into the Yellow River.</title>
        <authorList>
            <person name="Li Y."/>
        </authorList>
    </citation>
    <scope>NUCLEOTIDE SEQUENCE</scope>
    <source>
        <strain evidence="2">FYR11-62</strain>
    </source>
</reference>
<proteinExistence type="predicted"/>
<keyword evidence="3" id="KW-1185">Reference proteome</keyword>
<dbReference type="RefSeq" id="WP_264725751.1">
    <property type="nucleotide sequence ID" value="NZ_JAPDMX010000012.1"/>
</dbReference>
<keyword evidence="1" id="KW-0732">Signal</keyword>
<sequence length="252" mass="28599">MFVPLTRLSNCTFVFLTLCLTLSFSTQAIEESTVQSNHQHRDTLPTSMGLHGMLLFGSEDGLFASHLPMYHAPHNAQVVFKLHFEDAAIQTKVTQALVATRANPIWTIVPQKFDLARLAPDNHNPLTTFNVDIVEGHFERGGNPRWHNQTLIVDKILIFTPLDMREGLTKPTHLHYQLIRSTTEDTTQFLVKKLNVRPDADHIIKLSNLNDSLPHIVSFTADSRPYSDVEQIKTQLNVSNVKPLYLELNELQ</sequence>
<organism evidence="2 3">
    <name type="scientific">Shewanella subflava</name>
    <dbReference type="NCBI Taxonomy" id="2986476"/>
    <lineage>
        <taxon>Bacteria</taxon>
        <taxon>Pseudomonadati</taxon>
        <taxon>Pseudomonadota</taxon>
        <taxon>Gammaproteobacteria</taxon>
        <taxon>Alteromonadales</taxon>
        <taxon>Shewanellaceae</taxon>
        <taxon>Shewanella</taxon>
    </lineage>
</organism>
<evidence type="ECO:0000256" key="1">
    <source>
        <dbReference type="SAM" id="SignalP"/>
    </source>
</evidence>
<name>A0ABT3I872_9GAMM</name>
<comment type="caution">
    <text evidence="2">The sequence shown here is derived from an EMBL/GenBank/DDBJ whole genome shotgun (WGS) entry which is preliminary data.</text>
</comment>
<gene>
    <name evidence="2" type="ORF">OHT75_06875</name>
</gene>
<accession>A0ABT3I872</accession>
<dbReference type="Proteomes" id="UP001163714">
    <property type="component" value="Unassembled WGS sequence"/>
</dbReference>
<feature type="signal peptide" evidence="1">
    <location>
        <begin position="1"/>
        <end position="28"/>
    </location>
</feature>
<protein>
    <submittedName>
        <fullName evidence="2">Uncharacterized protein</fullName>
    </submittedName>
</protein>
<evidence type="ECO:0000313" key="2">
    <source>
        <dbReference type="EMBL" id="MCW3172197.1"/>
    </source>
</evidence>